<keyword evidence="5" id="KW-0408">Iron</keyword>
<reference evidence="8 9" key="1">
    <citation type="journal article" date="2018" name="Sci. Data">
        <title>The draft genome sequence of cork oak.</title>
        <authorList>
            <person name="Ramos A.M."/>
            <person name="Usie A."/>
            <person name="Barbosa P."/>
            <person name="Barros P.M."/>
            <person name="Capote T."/>
            <person name="Chaves I."/>
            <person name="Simoes F."/>
            <person name="Abreu I."/>
            <person name="Carrasquinho I."/>
            <person name="Faro C."/>
            <person name="Guimaraes J.B."/>
            <person name="Mendonca D."/>
            <person name="Nobrega F."/>
            <person name="Rodrigues L."/>
            <person name="Saibo N.J.M."/>
            <person name="Varela M.C."/>
            <person name="Egas C."/>
            <person name="Matos J."/>
            <person name="Miguel C.M."/>
            <person name="Oliveira M.M."/>
            <person name="Ricardo C.P."/>
            <person name="Goncalves S."/>
        </authorList>
    </citation>
    <scope>NUCLEOTIDE SEQUENCE [LARGE SCALE GENOMIC DNA]</scope>
    <source>
        <strain evidence="9">cv. HL8</strain>
    </source>
</reference>
<proteinExistence type="predicted"/>
<evidence type="ECO:0000256" key="1">
    <source>
        <dbReference type="ARBA" id="ARBA00001961"/>
    </source>
</evidence>
<evidence type="ECO:0000256" key="3">
    <source>
        <dbReference type="ARBA" id="ARBA00022964"/>
    </source>
</evidence>
<sequence>MAPTVATPMSESSDITDFIVTKGNGVKGLSEMGPKTLPRQYIQPLEEWITEKWGFFQVINHGVSIEVLENVKDATHKFFNLPAEEKRKFSKENSPSNNVRGTMDTKSHHYPKPGNR</sequence>
<dbReference type="SUPFAM" id="SSF51197">
    <property type="entry name" value="Clavaminate synthase-like"/>
    <property type="match status" value="1"/>
</dbReference>
<organism evidence="8 9">
    <name type="scientific">Quercus suber</name>
    <name type="common">Cork oak</name>
    <dbReference type="NCBI Taxonomy" id="58331"/>
    <lineage>
        <taxon>Eukaryota</taxon>
        <taxon>Viridiplantae</taxon>
        <taxon>Streptophyta</taxon>
        <taxon>Embryophyta</taxon>
        <taxon>Tracheophyta</taxon>
        <taxon>Spermatophyta</taxon>
        <taxon>Magnoliopsida</taxon>
        <taxon>eudicotyledons</taxon>
        <taxon>Gunneridae</taxon>
        <taxon>Pentapetalae</taxon>
        <taxon>rosids</taxon>
        <taxon>fabids</taxon>
        <taxon>Fagales</taxon>
        <taxon>Fagaceae</taxon>
        <taxon>Quercus</taxon>
    </lineage>
</organism>
<dbReference type="EMBL" id="PKMF04000183">
    <property type="protein sequence ID" value="KAK7844567.1"/>
    <property type="molecule type" value="Genomic_DNA"/>
</dbReference>
<evidence type="ECO:0000313" key="8">
    <source>
        <dbReference type="EMBL" id="KAK7844567.1"/>
    </source>
</evidence>
<evidence type="ECO:0000313" key="9">
    <source>
        <dbReference type="Proteomes" id="UP000237347"/>
    </source>
</evidence>
<evidence type="ECO:0000256" key="5">
    <source>
        <dbReference type="ARBA" id="ARBA00023004"/>
    </source>
</evidence>
<keyword evidence="4" id="KW-0560">Oxidoreductase</keyword>
<evidence type="ECO:0000256" key="6">
    <source>
        <dbReference type="SAM" id="MobiDB-lite"/>
    </source>
</evidence>
<evidence type="ECO:0000259" key="7">
    <source>
        <dbReference type="Pfam" id="PF14226"/>
    </source>
</evidence>
<keyword evidence="3" id="KW-0223">Dioxygenase</keyword>
<dbReference type="GO" id="GO:0051213">
    <property type="term" value="F:dioxygenase activity"/>
    <property type="evidence" value="ECO:0007669"/>
    <property type="project" value="UniProtKB-KW"/>
</dbReference>
<dbReference type="GO" id="GO:0046872">
    <property type="term" value="F:metal ion binding"/>
    <property type="evidence" value="ECO:0007669"/>
    <property type="project" value="UniProtKB-KW"/>
</dbReference>
<comment type="caution">
    <text evidence="8">The sequence shown here is derived from an EMBL/GenBank/DDBJ whole genome shotgun (WGS) entry which is preliminary data.</text>
</comment>
<dbReference type="AlphaFoldDB" id="A0AAW0KZM1"/>
<gene>
    <name evidence="8" type="primary">F6'H1_4</name>
    <name evidence="8" type="ORF">CFP56_010766</name>
</gene>
<dbReference type="Pfam" id="PF14226">
    <property type="entry name" value="DIOX_N"/>
    <property type="match status" value="1"/>
</dbReference>
<evidence type="ECO:0000256" key="4">
    <source>
        <dbReference type="ARBA" id="ARBA00023002"/>
    </source>
</evidence>
<protein>
    <submittedName>
        <fullName evidence="8">Feruloyl coa ortho-hydroxylase 1</fullName>
    </submittedName>
</protein>
<dbReference type="Proteomes" id="UP000237347">
    <property type="component" value="Unassembled WGS sequence"/>
</dbReference>
<dbReference type="InterPro" id="IPR026992">
    <property type="entry name" value="DIOX_N"/>
</dbReference>
<feature type="region of interest" description="Disordered" evidence="6">
    <location>
        <begin position="87"/>
        <end position="116"/>
    </location>
</feature>
<keyword evidence="2" id="KW-0479">Metal-binding</keyword>
<evidence type="ECO:0000256" key="2">
    <source>
        <dbReference type="ARBA" id="ARBA00022723"/>
    </source>
</evidence>
<accession>A0AAW0KZM1</accession>
<feature type="domain" description="Non-haem dioxygenase N-terminal" evidence="7">
    <location>
        <begin position="51"/>
        <end position="105"/>
    </location>
</feature>
<dbReference type="PANTHER" id="PTHR10209">
    <property type="entry name" value="OXIDOREDUCTASE, 2OG-FE II OXYGENASE FAMILY PROTEIN"/>
    <property type="match status" value="1"/>
</dbReference>
<keyword evidence="9" id="KW-1185">Reference proteome</keyword>
<dbReference type="Gene3D" id="2.60.120.330">
    <property type="entry name" value="B-lactam Antibiotic, Isopenicillin N Synthase, Chain"/>
    <property type="match status" value="1"/>
</dbReference>
<comment type="cofactor">
    <cofactor evidence="1">
        <name>L-ascorbate</name>
        <dbReference type="ChEBI" id="CHEBI:38290"/>
    </cofactor>
</comment>
<dbReference type="PANTHER" id="PTHR10209:SF243">
    <property type="entry name" value="FERULOYL COA ORTHO-HYDROXYLASE 1-RELATED"/>
    <property type="match status" value="1"/>
</dbReference>
<name>A0AAW0KZM1_QUESU</name>
<dbReference type="InterPro" id="IPR027443">
    <property type="entry name" value="IPNS-like_sf"/>
</dbReference>